<name>A0A642UP01_9ASCO</name>
<organism evidence="7 8">
    <name type="scientific">Trichomonascus ciferrii</name>
    <dbReference type="NCBI Taxonomy" id="44093"/>
    <lineage>
        <taxon>Eukaryota</taxon>
        <taxon>Fungi</taxon>
        <taxon>Dikarya</taxon>
        <taxon>Ascomycota</taxon>
        <taxon>Saccharomycotina</taxon>
        <taxon>Dipodascomycetes</taxon>
        <taxon>Dipodascales</taxon>
        <taxon>Trichomonascaceae</taxon>
        <taxon>Trichomonascus</taxon>
        <taxon>Trichomonascus ciferrii complex</taxon>
    </lineage>
</organism>
<feature type="transmembrane region" description="Helical" evidence="6">
    <location>
        <begin position="429"/>
        <end position="461"/>
    </location>
</feature>
<evidence type="ECO:0000256" key="1">
    <source>
        <dbReference type="ARBA" id="ARBA00004141"/>
    </source>
</evidence>
<feature type="compositionally biased region" description="Low complexity" evidence="5">
    <location>
        <begin position="325"/>
        <end position="336"/>
    </location>
</feature>
<dbReference type="Proteomes" id="UP000761534">
    <property type="component" value="Unassembled WGS sequence"/>
</dbReference>
<keyword evidence="3 6" id="KW-1133">Transmembrane helix</keyword>
<feature type="compositionally biased region" description="Basic and acidic residues" evidence="5">
    <location>
        <begin position="1"/>
        <end position="12"/>
    </location>
</feature>
<evidence type="ECO:0000256" key="6">
    <source>
        <dbReference type="SAM" id="Phobius"/>
    </source>
</evidence>
<sequence length="470" mass="52442">MNCPSRVDETLLHPDWNQNPSELAPDLTTRADLGVTANSRVVRSGQVAEELASSEYSRHLGTSLDSTTGDQNTFVHAQAEGDRESMMKQYHHAFEKDNYSSSPSASGHSIPVVPVYSDNYNNNKERRHAFSVKSPFVYLGFCLVLLLLVLSVFCDFGNFASCAKDVLVDFKTNSIFAKEIVPAHLKKRGTCSRSGTGEDEYNTPLHIGAVFIIFGVSWAACVFPVFAIKFPRLRIPSSFLFAVRHFGTGVLIATAFCHLFVEAFTLLGDPCLSDFWTTDYTAMPGAIALGAVFMVALIEMIFNPAQHACTGNVAQFSSSRERSNEQQTQEEPTTQTFQSSNTERASCENYFTGPLNGRQSSVSRRLAQMGEESERLDTIEQEELEMRQNNTAKKEQEETKEIDEDPERRDPSEKLTPEQQKRKDLMQCVLLECGILFHSVFIGMALSVSIGNEFAILLIAISFHRKFLLC</sequence>
<comment type="caution">
    <text evidence="7">The sequence shown here is derived from an EMBL/GenBank/DDBJ whole genome shotgun (WGS) entry which is preliminary data.</text>
</comment>
<evidence type="ECO:0000256" key="4">
    <source>
        <dbReference type="ARBA" id="ARBA00023136"/>
    </source>
</evidence>
<evidence type="ECO:0000256" key="3">
    <source>
        <dbReference type="ARBA" id="ARBA00022989"/>
    </source>
</evidence>
<feature type="transmembrane region" description="Helical" evidence="6">
    <location>
        <begin position="205"/>
        <end position="227"/>
    </location>
</feature>
<evidence type="ECO:0000313" key="8">
    <source>
        <dbReference type="Proteomes" id="UP000761534"/>
    </source>
</evidence>
<feature type="compositionally biased region" description="Basic and acidic residues" evidence="5">
    <location>
        <begin position="406"/>
        <end position="420"/>
    </location>
</feature>
<dbReference type="AlphaFoldDB" id="A0A642UP01"/>
<gene>
    <name evidence="7" type="ORF">TRICI_005884</name>
</gene>
<dbReference type="GO" id="GO:0005385">
    <property type="term" value="F:zinc ion transmembrane transporter activity"/>
    <property type="evidence" value="ECO:0007669"/>
    <property type="project" value="TreeGrafter"/>
</dbReference>
<evidence type="ECO:0000313" key="7">
    <source>
        <dbReference type="EMBL" id="KAA8902523.1"/>
    </source>
</evidence>
<dbReference type="OrthoDB" id="448280at2759"/>
<keyword evidence="2 6" id="KW-0812">Transmembrane</keyword>
<dbReference type="Pfam" id="PF02535">
    <property type="entry name" value="Zip"/>
    <property type="match status" value="1"/>
</dbReference>
<protein>
    <submittedName>
        <fullName evidence="7">Uncharacterized protein</fullName>
    </submittedName>
</protein>
<dbReference type="EMBL" id="SWFS01000466">
    <property type="protein sequence ID" value="KAA8902523.1"/>
    <property type="molecule type" value="Genomic_DNA"/>
</dbReference>
<evidence type="ECO:0000256" key="2">
    <source>
        <dbReference type="ARBA" id="ARBA00022692"/>
    </source>
</evidence>
<reference evidence="7" key="1">
    <citation type="journal article" date="2019" name="G3 (Bethesda)">
        <title>Genome Assemblies of Two Rare Opportunistic Yeast Pathogens: Diutina rugosa (syn. Candida rugosa) and Trichomonascus ciferrii (syn. Candida ciferrii).</title>
        <authorList>
            <person name="Mixao V."/>
            <person name="Saus E."/>
            <person name="Hansen A.P."/>
            <person name="Lass-Florl C."/>
            <person name="Gabaldon T."/>
        </authorList>
    </citation>
    <scope>NUCLEOTIDE SEQUENCE</scope>
    <source>
        <strain evidence="7">CBS 4856</strain>
    </source>
</reference>
<feature type="transmembrane region" description="Helical" evidence="6">
    <location>
        <begin position="239"/>
        <end position="261"/>
    </location>
</feature>
<dbReference type="PANTHER" id="PTHR11040:SF55">
    <property type="entry name" value="MEMBRANE ZINC ION TRANSPORTER, PUTATIVE (AFU_ORTHOLOGUE AFUA_6G00470)-RELATED"/>
    <property type="match status" value="1"/>
</dbReference>
<feature type="transmembrane region" description="Helical" evidence="6">
    <location>
        <begin position="281"/>
        <end position="302"/>
    </location>
</feature>
<dbReference type="VEuPathDB" id="FungiDB:TRICI_005884"/>
<dbReference type="PANTHER" id="PTHR11040">
    <property type="entry name" value="ZINC/IRON TRANSPORTER"/>
    <property type="match status" value="1"/>
</dbReference>
<proteinExistence type="predicted"/>
<comment type="subcellular location">
    <subcellularLocation>
        <location evidence="1">Membrane</location>
        <topology evidence="1">Multi-pass membrane protein</topology>
    </subcellularLocation>
</comment>
<feature type="region of interest" description="Disordered" evidence="5">
    <location>
        <begin position="1"/>
        <end position="22"/>
    </location>
</feature>
<dbReference type="GO" id="GO:0005886">
    <property type="term" value="C:plasma membrane"/>
    <property type="evidence" value="ECO:0007669"/>
    <property type="project" value="TreeGrafter"/>
</dbReference>
<dbReference type="InterPro" id="IPR003689">
    <property type="entry name" value="ZIP"/>
</dbReference>
<evidence type="ECO:0000256" key="5">
    <source>
        <dbReference type="SAM" id="MobiDB-lite"/>
    </source>
</evidence>
<accession>A0A642UP01</accession>
<keyword evidence="8" id="KW-1185">Reference proteome</keyword>
<keyword evidence="4 6" id="KW-0472">Membrane</keyword>
<feature type="transmembrane region" description="Helical" evidence="6">
    <location>
        <begin position="136"/>
        <end position="160"/>
    </location>
</feature>
<feature type="region of interest" description="Disordered" evidence="5">
    <location>
        <begin position="316"/>
        <end position="420"/>
    </location>
</feature>